<name>U3ASD7_9VIBR</name>
<evidence type="ECO:0000313" key="2">
    <source>
        <dbReference type="Proteomes" id="UP000016567"/>
    </source>
</evidence>
<reference evidence="1 2" key="1">
    <citation type="submission" date="2013-09" db="EMBL/GenBank/DDBJ databases">
        <title>Whole genome shotgun sequence of Vibrio azureus NBRC 104587.</title>
        <authorList>
            <person name="Isaki S."/>
            <person name="Hosoyama A."/>
            <person name="Numata M."/>
            <person name="Hashimoto M."/>
            <person name="Hosoyama Y."/>
            <person name="Tsuchikane K."/>
            <person name="Noguchi M."/>
            <person name="Hirakata S."/>
            <person name="Ichikawa N."/>
            <person name="Ohji S."/>
            <person name="Yamazoe A."/>
            <person name="Fujita N."/>
        </authorList>
    </citation>
    <scope>NUCLEOTIDE SEQUENCE [LARGE SCALE GENOMIC DNA]</scope>
    <source>
        <strain evidence="1 2">NBRC 104587</strain>
    </source>
</reference>
<proteinExistence type="predicted"/>
<dbReference type="OrthoDB" id="9132890at2"/>
<evidence type="ECO:0000313" key="1">
    <source>
        <dbReference type="EMBL" id="GAD76670.1"/>
    </source>
</evidence>
<accession>U3ASD7</accession>
<dbReference type="EMBL" id="BATL01000049">
    <property type="protein sequence ID" value="GAD76670.1"/>
    <property type="molecule type" value="Genomic_DNA"/>
</dbReference>
<organism evidence="1 2">
    <name type="scientific">Vibrio azureus NBRC 104587</name>
    <dbReference type="NCBI Taxonomy" id="1219077"/>
    <lineage>
        <taxon>Bacteria</taxon>
        <taxon>Pseudomonadati</taxon>
        <taxon>Pseudomonadota</taxon>
        <taxon>Gammaproteobacteria</taxon>
        <taxon>Vibrionales</taxon>
        <taxon>Vibrionaceae</taxon>
        <taxon>Vibrio</taxon>
    </lineage>
</organism>
<dbReference type="InterPro" id="IPR036420">
    <property type="entry name" value="BRCT_dom_sf"/>
</dbReference>
<dbReference type="SUPFAM" id="SSF52113">
    <property type="entry name" value="BRCT domain"/>
    <property type="match status" value="1"/>
</dbReference>
<evidence type="ECO:0008006" key="3">
    <source>
        <dbReference type="Google" id="ProtNLM"/>
    </source>
</evidence>
<sequence length="406" mass="45664">MESIKSAIEEADGQFICIYKDAKGNTSVQELANAKHTETEKSSYIQGWSYKHKHPITLKTERVLGVFDSADDADFHLESKADFASDIIINLPKRAPNSSEKTFDVCFTGFDKDTRESLTRLAESKSMLVRKSVTVNLDILCFGPNAGPAKVNQATMQGVTALTKSQFENLLDTGELPEALPGDITVTEAKERARVDEFEDLVKHINTNLKGLKEFPRRENLIATFHDEQAVGWKFYVHQAFRDALDIKLTPVTVHSKTYQTWTQGHAYSFKRGDTLSWPNPNKDWGAFLNADNAIMLQVKFATPAGFVENQRLEGTFQGNYFKTKTHAQSKDVLDAPIEVASYIYDSGVLTVGVYRPDETKEKVELVDTLLLTQVEFVTLLQSGYYWQKPTDSEDDTPVKKIVLVE</sequence>
<dbReference type="Proteomes" id="UP000016567">
    <property type="component" value="Unassembled WGS sequence"/>
</dbReference>
<keyword evidence="2" id="KW-1185">Reference proteome</keyword>
<gene>
    <name evidence="1" type="ORF">VAZ01S_049_00360</name>
</gene>
<dbReference type="Gene3D" id="3.40.50.10190">
    <property type="entry name" value="BRCT domain"/>
    <property type="match status" value="1"/>
</dbReference>
<dbReference type="RefSeq" id="WP_021710417.1">
    <property type="nucleotide sequence ID" value="NZ_BAOB01000155.1"/>
</dbReference>
<dbReference type="AlphaFoldDB" id="U3ASD7"/>
<comment type="caution">
    <text evidence="1">The sequence shown here is derived from an EMBL/GenBank/DDBJ whole genome shotgun (WGS) entry which is preliminary data.</text>
</comment>
<protein>
    <recommendedName>
        <fullName evidence="3">BRCT domain-containing protein</fullName>
    </recommendedName>
</protein>
<dbReference type="eggNOG" id="ENOG5033AB4">
    <property type="taxonomic scope" value="Bacteria"/>
</dbReference>